<reference evidence="1" key="1">
    <citation type="journal article" date="2021" name="Proc. Natl. Acad. Sci. U.S.A.">
        <title>A Catalog of Tens of Thousands of Viruses from Human Metagenomes Reveals Hidden Associations with Chronic Diseases.</title>
        <authorList>
            <person name="Tisza M.J."/>
            <person name="Buck C.B."/>
        </authorList>
    </citation>
    <scope>NUCLEOTIDE SEQUENCE</scope>
    <source>
        <strain evidence="1">CtpyK9</strain>
    </source>
</reference>
<organism evidence="1">
    <name type="scientific">Siphoviridae sp. ctpyK9</name>
    <dbReference type="NCBI Taxonomy" id="2825679"/>
    <lineage>
        <taxon>Viruses</taxon>
        <taxon>Duplodnaviria</taxon>
        <taxon>Heunggongvirae</taxon>
        <taxon>Uroviricota</taxon>
        <taxon>Caudoviricetes</taxon>
    </lineage>
</organism>
<proteinExistence type="predicted"/>
<dbReference type="EMBL" id="BK016139">
    <property type="protein sequence ID" value="DAF97956.1"/>
    <property type="molecule type" value="Genomic_DNA"/>
</dbReference>
<evidence type="ECO:0000313" key="1">
    <source>
        <dbReference type="EMBL" id="DAF97956.1"/>
    </source>
</evidence>
<accession>A0A8S5UU50</accession>
<sequence>MRVASLSEAQARLRSAPAGVVTSSTPAAFLIGGVLYTADGSRDASGFVIRPASGYSGLLVDHWDKSNGRGRPTSDHTTHRWGQTAFNLPVKSLIEFSLDVCVSIVHSDFRSEDEKNKASGSYYFGFLLDNMGQWQTELQYNRTFMTHHLTWKTEVEAGTHTAAYTTTGSYGTDPFWHYDGGVYPGTRFRVFSLGATD</sequence>
<protein>
    <submittedName>
        <fullName evidence="1">Uncharacterized protein</fullName>
    </submittedName>
</protein>
<name>A0A8S5UU50_9CAUD</name>